<organism evidence="2 3">
    <name type="scientific">Geodermatophilus obscurus</name>
    <dbReference type="NCBI Taxonomy" id="1861"/>
    <lineage>
        <taxon>Bacteria</taxon>
        <taxon>Bacillati</taxon>
        <taxon>Actinomycetota</taxon>
        <taxon>Actinomycetes</taxon>
        <taxon>Geodermatophilales</taxon>
        <taxon>Geodermatophilaceae</taxon>
        <taxon>Geodermatophilus</taxon>
    </lineage>
</organism>
<keyword evidence="3" id="KW-1185">Reference proteome</keyword>
<dbReference type="AlphaFoldDB" id="A0A1I5IFB1"/>
<sequence>MNCPTSSPAGPGQTRPTVTGPATYEIQVVGHLDDHWAATLDDLALVRLDDGTTSLTGPVIDQAQLHGVLARIRDLGVPLLTLRALDGAGGAAGTEHPRDLGGQERR</sequence>
<reference evidence="3" key="1">
    <citation type="submission" date="2016-10" db="EMBL/GenBank/DDBJ databases">
        <authorList>
            <person name="Varghese N."/>
            <person name="Submissions S."/>
        </authorList>
    </citation>
    <scope>NUCLEOTIDE SEQUENCE [LARGE SCALE GENOMIC DNA]</scope>
    <source>
        <strain evidence="3">DSM 43161</strain>
    </source>
</reference>
<gene>
    <name evidence="2" type="ORF">SAMN05660359_04550</name>
</gene>
<feature type="compositionally biased region" description="Basic and acidic residues" evidence="1">
    <location>
        <begin position="95"/>
        <end position="106"/>
    </location>
</feature>
<evidence type="ECO:0000256" key="1">
    <source>
        <dbReference type="SAM" id="MobiDB-lite"/>
    </source>
</evidence>
<name>A0A1I5IFB1_9ACTN</name>
<dbReference type="Proteomes" id="UP000183642">
    <property type="component" value="Unassembled WGS sequence"/>
</dbReference>
<feature type="region of interest" description="Disordered" evidence="1">
    <location>
        <begin position="87"/>
        <end position="106"/>
    </location>
</feature>
<dbReference type="EMBL" id="FOWE01000014">
    <property type="protein sequence ID" value="SFO59223.1"/>
    <property type="molecule type" value="Genomic_DNA"/>
</dbReference>
<evidence type="ECO:0000313" key="2">
    <source>
        <dbReference type="EMBL" id="SFO59223.1"/>
    </source>
</evidence>
<evidence type="ECO:0000313" key="3">
    <source>
        <dbReference type="Proteomes" id="UP000183642"/>
    </source>
</evidence>
<protein>
    <submittedName>
        <fullName evidence="2">Uncharacterized protein</fullName>
    </submittedName>
</protein>
<accession>A0A1I5IFB1</accession>
<proteinExistence type="predicted"/>
<feature type="region of interest" description="Disordered" evidence="1">
    <location>
        <begin position="1"/>
        <end position="20"/>
    </location>
</feature>